<reference evidence="2" key="1">
    <citation type="submission" date="2021-01" db="EMBL/GenBank/DDBJ databases">
        <authorList>
            <person name="Corre E."/>
            <person name="Pelletier E."/>
            <person name="Niang G."/>
            <person name="Scheremetjew M."/>
            <person name="Finn R."/>
            <person name="Kale V."/>
            <person name="Holt S."/>
            <person name="Cochrane G."/>
            <person name="Meng A."/>
            <person name="Brown T."/>
            <person name="Cohen L."/>
        </authorList>
    </citation>
    <scope>NUCLEOTIDE SEQUENCE</scope>
</reference>
<evidence type="ECO:0000313" key="2">
    <source>
        <dbReference type="EMBL" id="CAD8847966.1"/>
    </source>
</evidence>
<dbReference type="CDD" id="cd03407">
    <property type="entry name" value="SPFH_like_u4"/>
    <property type="match status" value="1"/>
</dbReference>
<name>A0A7S1AAL6_NOCSC</name>
<dbReference type="SUPFAM" id="SSF117892">
    <property type="entry name" value="Band 7/SPFH domain"/>
    <property type="match status" value="1"/>
</dbReference>
<dbReference type="PANTHER" id="PTHR43327">
    <property type="entry name" value="STOMATIN-LIKE PROTEIN 2, MITOCHONDRIAL"/>
    <property type="match status" value="1"/>
</dbReference>
<proteinExistence type="predicted"/>
<dbReference type="SMART" id="SM00244">
    <property type="entry name" value="PHB"/>
    <property type="match status" value="1"/>
</dbReference>
<dbReference type="InterPro" id="IPR050710">
    <property type="entry name" value="Band7/mec-2_domain"/>
</dbReference>
<protein>
    <recommendedName>
        <fullName evidence="1">Band 7 domain-containing protein</fullName>
    </recommendedName>
</protein>
<dbReference type="InterPro" id="IPR036013">
    <property type="entry name" value="Band_7/SPFH_dom_sf"/>
</dbReference>
<feature type="domain" description="Band 7" evidence="1">
    <location>
        <begin position="3"/>
        <end position="160"/>
    </location>
</feature>
<dbReference type="PANTHER" id="PTHR43327:SF31">
    <property type="entry name" value="HYPERSENSITIVE-INDUCED RESPONSE PROTEIN 2"/>
    <property type="match status" value="1"/>
</dbReference>
<dbReference type="InterPro" id="IPR001107">
    <property type="entry name" value="Band_7"/>
</dbReference>
<dbReference type="AlphaFoldDB" id="A0A7S1AAL6"/>
<evidence type="ECO:0000259" key="1">
    <source>
        <dbReference type="SMART" id="SM00244"/>
    </source>
</evidence>
<dbReference type="Gene3D" id="3.30.479.30">
    <property type="entry name" value="Band 7 domain"/>
    <property type="match status" value="1"/>
</dbReference>
<accession>A0A7S1AAL6</accession>
<gene>
    <name evidence="2" type="ORF">NSCI0253_LOCUS22316</name>
</gene>
<sequence length="274" mass="29910">MSGCFAMVSPDAIGVCEWLGKFQGILEPGFHWVKPGSTVHLLSSRVVEIKCVTETKTKDNVFVKIHISVQQEVLREKAKEACYKLSDPKLQIESFVADVIRSHAPNETLDELFLAKEKMAIDVKERVSVAMAAYGYQIHQVLVTDVEPDARVKAAMNEINASKRMLAAAAERAEAAKAVTVKTAEAEAESKFLQGQGIARSRAAIVEGLKQSVCGPGHENDLSAKDVTELLLMTQYLDTLEKLGQGESCTLFVPHSVGGMAQVAQEIRDGVRKQ</sequence>
<organism evidence="2">
    <name type="scientific">Noctiluca scintillans</name>
    <name type="common">Sea sparkle</name>
    <name type="synonym">Red tide dinoflagellate</name>
    <dbReference type="NCBI Taxonomy" id="2966"/>
    <lineage>
        <taxon>Eukaryota</taxon>
        <taxon>Sar</taxon>
        <taxon>Alveolata</taxon>
        <taxon>Dinophyceae</taxon>
        <taxon>Noctilucales</taxon>
        <taxon>Noctilucaceae</taxon>
        <taxon>Noctiluca</taxon>
    </lineage>
</organism>
<dbReference type="Pfam" id="PF01145">
    <property type="entry name" value="Band_7"/>
    <property type="match status" value="1"/>
</dbReference>
<dbReference type="EMBL" id="HBFQ01031697">
    <property type="protein sequence ID" value="CAD8847966.1"/>
    <property type="molecule type" value="Transcribed_RNA"/>
</dbReference>